<dbReference type="Proteomes" id="UP000221961">
    <property type="component" value="Chromosome"/>
</dbReference>
<dbReference type="EMBL" id="CP023778">
    <property type="protein sequence ID" value="ATL65042.1"/>
    <property type="molecule type" value="Genomic_DNA"/>
</dbReference>
<evidence type="ECO:0000256" key="1">
    <source>
        <dbReference type="SAM" id="MobiDB-lite"/>
    </source>
</evidence>
<dbReference type="AlphaFoldDB" id="A0A291RD57"/>
<proteinExistence type="predicted"/>
<evidence type="ECO:0000259" key="2">
    <source>
        <dbReference type="SMART" id="SM00943"/>
    </source>
</evidence>
<dbReference type="KEGG" id="ntp:CRH09_01160"/>
<dbReference type="SUPFAM" id="SSF56747">
    <property type="entry name" value="Prim-pol domain"/>
    <property type="match status" value="1"/>
</dbReference>
<accession>A0A291RD57</accession>
<dbReference type="InterPro" id="IPR015330">
    <property type="entry name" value="DNA_primase/pol_bifunc_N"/>
</dbReference>
<gene>
    <name evidence="3" type="ORF">CRH09_01160</name>
</gene>
<sequence>MADLPGGSDQVDQGRVSLAKKGPGPCSQHGPGPKQTPDYQEGCSKLVSEHTAGRAAADEGGGSLLDHALGYARAGLAVLPLAPRGKVPVTEHGKGDATTDPQVIERWWQRDPLRNIGICPQPGVAVLDVDPRNGGSLEALGMLPETWTARTGGGGWHVWFRCAGAVRGRLVDADGVDIKTHSGYVVAPPSVHPSRDRYRWLNRAPIAMLPEHLRERVRVPAAVRPAGRVSARSASSGAGLVRAVAEAQPGQRNSVLFWAASCAWREGGDAAVLDALTDAGVAVGLSLLEIERTLASAERRTL</sequence>
<dbReference type="CDD" id="cd04859">
    <property type="entry name" value="Prim_Pol"/>
    <property type="match status" value="1"/>
</dbReference>
<organism evidence="3 4">
    <name type="scientific">Nocardia terpenica</name>
    <dbReference type="NCBI Taxonomy" id="455432"/>
    <lineage>
        <taxon>Bacteria</taxon>
        <taxon>Bacillati</taxon>
        <taxon>Actinomycetota</taxon>
        <taxon>Actinomycetes</taxon>
        <taxon>Mycobacteriales</taxon>
        <taxon>Nocardiaceae</taxon>
        <taxon>Nocardia</taxon>
    </lineage>
</organism>
<protein>
    <submittedName>
        <fullName evidence="3">DNA primase</fullName>
    </submittedName>
</protein>
<feature type="domain" description="DNA primase/polymerase bifunctional N-terminal" evidence="2">
    <location>
        <begin position="68"/>
        <end position="213"/>
    </location>
</feature>
<dbReference type="SMART" id="SM00943">
    <property type="entry name" value="Prim-Pol"/>
    <property type="match status" value="1"/>
</dbReference>
<feature type="region of interest" description="Disordered" evidence="1">
    <location>
        <begin position="1"/>
        <end position="41"/>
    </location>
</feature>
<name>A0A291RD57_9NOCA</name>
<evidence type="ECO:0000313" key="4">
    <source>
        <dbReference type="Proteomes" id="UP000221961"/>
    </source>
</evidence>
<dbReference type="Pfam" id="PF09250">
    <property type="entry name" value="Prim-Pol"/>
    <property type="match status" value="1"/>
</dbReference>
<evidence type="ECO:0000313" key="3">
    <source>
        <dbReference type="EMBL" id="ATL65042.1"/>
    </source>
</evidence>
<reference evidence="3 4" key="1">
    <citation type="submission" date="2017-10" db="EMBL/GenBank/DDBJ databases">
        <title>Comparative genomics between pathogenic Norcardia.</title>
        <authorList>
            <person name="Zeng L."/>
        </authorList>
    </citation>
    <scope>NUCLEOTIDE SEQUENCE [LARGE SCALE GENOMIC DNA]</scope>
    <source>
        <strain evidence="3 4">NC_YFY_NT001</strain>
    </source>
</reference>